<dbReference type="InterPro" id="IPR044666">
    <property type="entry name" value="Cyclophilin_A-like"/>
</dbReference>
<dbReference type="InterPro" id="IPR002130">
    <property type="entry name" value="Cyclophilin-type_PPIase_dom"/>
</dbReference>
<comment type="similarity">
    <text evidence="2">Belongs to the cyclophilin-type PPIase family.</text>
</comment>
<dbReference type="Gene3D" id="2.40.100.10">
    <property type="entry name" value="Cyclophilin-like"/>
    <property type="match status" value="1"/>
</dbReference>
<dbReference type="InterPro" id="IPR029000">
    <property type="entry name" value="Cyclophilin-like_dom_sf"/>
</dbReference>
<comment type="caution">
    <text evidence="9">The sequence shown here is derived from an EMBL/GenBank/DDBJ whole genome shotgun (WGS) entry which is preliminary data.</text>
</comment>
<feature type="region of interest" description="Disordered" evidence="7">
    <location>
        <begin position="227"/>
        <end position="300"/>
    </location>
</feature>
<dbReference type="PRINTS" id="PR00153">
    <property type="entry name" value="CSAPPISMRASE"/>
</dbReference>
<dbReference type="GO" id="GO:0003755">
    <property type="term" value="F:peptidyl-prolyl cis-trans isomerase activity"/>
    <property type="evidence" value="ECO:0007669"/>
    <property type="project" value="InterPro"/>
</dbReference>
<dbReference type="CDD" id="cd01925">
    <property type="entry name" value="cyclophilin_CeCYP16-like"/>
    <property type="match status" value="1"/>
</dbReference>
<evidence type="ECO:0000256" key="3">
    <source>
        <dbReference type="ARBA" id="ARBA00023242"/>
    </source>
</evidence>
<dbReference type="PANTHER" id="PTHR45625">
    <property type="entry name" value="PEPTIDYL-PROLYL CIS-TRANS ISOMERASE-RELATED"/>
    <property type="match status" value="1"/>
</dbReference>
<dbReference type="Pfam" id="PF00160">
    <property type="entry name" value="Pro_isomerase"/>
    <property type="match status" value="1"/>
</dbReference>
<feature type="compositionally biased region" description="Basic and acidic residues" evidence="7">
    <location>
        <begin position="456"/>
        <end position="465"/>
    </location>
</feature>
<keyword evidence="10" id="KW-1185">Reference proteome</keyword>
<gene>
    <name evidence="9" type="ORF">PFISCL1PPCAC_6232</name>
</gene>
<evidence type="ECO:0000256" key="5">
    <source>
        <dbReference type="ARBA" id="ARBA00042090"/>
    </source>
</evidence>
<dbReference type="GO" id="GO:0006457">
    <property type="term" value="P:protein folding"/>
    <property type="evidence" value="ECO:0007669"/>
    <property type="project" value="InterPro"/>
</dbReference>
<evidence type="ECO:0000256" key="7">
    <source>
        <dbReference type="SAM" id="MobiDB-lite"/>
    </source>
</evidence>
<comment type="subcellular location">
    <subcellularLocation>
        <location evidence="1">Nucleus</location>
    </subcellularLocation>
</comment>
<dbReference type="Proteomes" id="UP001432322">
    <property type="component" value="Unassembled WGS sequence"/>
</dbReference>
<comment type="subunit">
    <text evidence="6">Part of the activated spliceosome B/catalytic step 1 spliceosome, one of the forms of the spliceosome which has a well-formed active site but still cannot catalyze the branching reaction and is composed at least of 52 proteins, the U2, U5 and U6 snRNAs and the pre-mRNA. Recruited during early steps of activated spliceosome B maturation, it is probably one of the first proteins released from this complex as he matures to the spliceosome C complex. Component of the minor spliceosome, which splices U12-type introns.</text>
</comment>
<feature type="non-terminal residue" evidence="9">
    <location>
        <position position="1"/>
    </location>
</feature>
<feature type="compositionally biased region" description="Basic and acidic residues" evidence="7">
    <location>
        <begin position="285"/>
        <end position="299"/>
    </location>
</feature>
<feature type="compositionally biased region" description="Basic and acidic residues" evidence="7">
    <location>
        <begin position="233"/>
        <end position="276"/>
    </location>
</feature>
<dbReference type="InterPro" id="IPR020892">
    <property type="entry name" value="Cyclophilin-type_PPIase_CS"/>
</dbReference>
<feature type="region of interest" description="Disordered" evidence="7">
    <location>
        <begin position="456"/>
        <end position="486"/>
    </location>
</feature>
<accession>A0AAV5V8R4</accession>
<protein>
    <recommendedName>
        <fullName evidence="4">Spliceosome-associated protein CWC27 homolog</fullName>
    </recommendedName>
    <alternativeName>
        <fullName evidence="5">Probable inactive peptidyl-prolyl cis-trans isomerase CWC27 homolog</fullName>
    </alternativeName>
</protein>
<evidence type="ECO:0000256" key="1">
    <source>
        <dbReference type="ARBA" id="ARBA00004123"/>
    </source>
</evidence>
<evidence type="ECO:0000313" key="9">
    <source>
        <dbReference type="EMBL" id="GMT14935.1"/>
    </source>
</evidence>
<dbReference type="FunFam" id="2.40.100.10:FF:000007">
    <property type="entry name" value="Peptidyl-prolyl cis-trans isomerase CWC27 homolog"/>
    <property type="match status" value="1"/>
</dbReference>
<feature type="domain" description="PPIase cyclophilin-type" evidence="8">
    <location>
        <begin position="20"/>
        <end position="170"/>
    </location>
</feature>
<dbReference type="PANTHER" id="PTHR45625:SF6">
    <property type="entry name" value="SPLICEOSOME-ASSOCIATED PROTEIN CWC27 HOMOLOG"/>
    <property type="match status" value="1"/>
</dbReference>
<organism evidence="9 10">
    <name type="scientific">Pristionchus fissidentatus</name>
    <dbReference type="NCBI Taxonomy" id="1538716"/>
    <lineage>
        <taxon>Eukaryota</taxon>
        <taxon>Metazoa</taxon>
        <taxon>Ecdysozoa</taxon>
        <taxon>Nematoda</taxon>
        <taxon>Chromadorea</taxon>
        <taxon>Rhabditida</taxon>
        <taxon>Rhabditina</taxon>
        <taxon>Diplogasteromorpha</taxon>
        <taxon>Diplogasteroidea</taxon>
        <taxon>Neodiplogasteridae</taxon>
        <taxon>Pristionchus</taxon>
    </lineage>
</organism>
<keyword evidence="3" id="KW-0539">Nucleus</keyword>
<dbReference type="AlphaFoldDB" id="A0AAV5V8R4"/>
<sequence length="486" mass="56671">FQMSNQYIHEPSTSGKVILHTTVGDIEVELWTKEAPLTCKNFIQLCMEGYYNDTIFHRLVKDFIIQGGDPTGTGQGGESIYGKPFKDEFHQRLRFNRRALLGMANAGKDMNGSQFFITLGTEPARELDRKHTLFGKITGPTVFNMLRMTETEVDNNERPKTINKILKSTVVLNPFDDIIPREKEKKKKRDKKDEKPKVEEKKKLNLLSFGDEAEEEEMELEEISKKVAGKGKSAHDALTDDSLSKELAVRREEMQDYDKDEEKMDDGDALRRIKEKLGKKRKIGEKKEEEEKEKEHRDVDFEEMIDDERRAREREEVERKQAEVKAVQKEYIKALRPKKEKPAPEVADSTDNMKKYESMKMKFKDKSKNLVKAKDPKREGQTDDLMGRFKLRLGSSNQSAILFDKKVRERRIFDEKKEEKEEEFGVDLDAEDEADFGWINNKFVAHDEIDPNVTRAKDANTRETSEDWYTITDPRNPMNKRRRGEI</sequence>
<dbReference type="SUPFAM" id="SSF50891">
    <property type="entry name" value="Cyclophilin-like"/>
    <property type="match status" value="1"/>
</dbReference>
<evidence type="ECO:0000259" key="8">
    <source>
        <dbReference type="PROSITE" id="PS50072"/>
    </source>
</evidence>
<evidence type="ECO:0000256" key="4">
    <source>
        <dbReference type="ARBA" id="ARBA00040027"/>
    </source>
</evidence>
<dbReference type="PROSITE" id="PS00170">
    <property type="entry name" value="CSA_PPIASE_1"/>
    <property type="match status" value="1"/>
</dbReference>
<proteinExistence type="inferred from homology"/>
<evidence type="ECO:0000313" key="10">
    <source>
        <dbReference type="Proteomes" id="UP001432322"/>
    </source>
</evidence>
<reference evidence="9" key="1">
    <citation type="submission" date="2023-10" db="EMBL/GenBank/DDBJ databases">
        <title>Genome assembly of Pristionchus species.</title>
        <authorList>
            <person name="Yoshida K."/>
            <person name="Sommer R.J."/>
        </authorList>
    </citation>
    <scope>NUCLEOTIDE SEQUENCE</scope>
    <source>
        <strain evidence="9">RS5133</strain>
    </source>
</reference>
<evidence type="ECO:0000256" key="2">
    <source>
        <dbReference type="ARBA" id="ARBA00007365"/>
    </source>
</evidence>
<dbReference type="EMBL" id="BTSY01000002">
    <property type="protein sequence ID" value="GMT14935.1"/>
    <property type="molecule type" value="Genomic_DNA"/>
</dbReference>
<name>A0AAV5V8R4_9BILA</name>
<dbReference type="PROSITE" id="PS50072">
    <property type="entry name" value="CSA_PPIASE_2"/>
    <property type="match status" value="1"/>
</dbReference>
<evidence type="ECO:0000256" key="6">
    <source>
        <dbReference type="ARBA" id="ARBA00046368"/>
    </source>
</evidence>
<dbReference type="GO" id="GO:0071013">
    <property type="term" value="C:catalytic step 2 spliceosome"/>
    <property type="evidence" value="ECO:0007669"/>
    <property type="project" value="TreeGrafter"/>
</dbReference>